<accession>A0A8J3YKN5</accession>
<sequence>MTAAAPADTRTRLLVAGAFVPIALVAGGLPSFSLAANLLVLGVGGALFWAGVTYRPLTGRSPARRWPKGSTRWLLPAGVLAGMEAVSFVLGSTPEHPTLSLLADPWLERYPVRAAGFLGWLLAFWGLVRR</sequence>
<feature type="transmembrane region" description="Helical" evidence="1">
    <location>
        <begin position="110"/>
        <end position="128"/>
    </location>
</feature>
<evidence type="ECO:0000256" key="1">
    <source>
        <dbReference type="SAM" id="Phobius"/>
    </source>
</evidence>
<keyword evidence="1" id="KW-0812">Transmembrane</keyword>
<name>A0A8J3YKN5_9ACTN</name>
<dbReference type="Proteomes" id="UP000619260">
    <property type="component" value="Unassembled WGS sequence"/>
</dbReference>
<reference evidence="2" key="1">
    <citation type="submission" date="2021-01" db="EMBL/GenBank/DDBJ databases">
        <title>Whole genome shotgun sequence of Virgisporangium aliadipatigenens NBRC 105644.</title>
        <authorList>
            <person name="Komaki H."/>
            <person name="Tamura T."/>
        </authorList>
    </citation>
    <scope>NUCLEOTIDE SEQUENCE</scope>
    <source>
        <strain evidence="2">NBRC 105644</strain>
    </source>
</reference>
<gene>
    <name evidence="2" type="ORF">Val02_27590</name>
</gene>
<keyword evidence="1" id="KW-1133">Transmembrane helix</keyword>
<dbReference type="AlphaFoldDB" id="A0A8J3YKN5"/>
<evidence type="ECO:0000313" key="3">
    <source>
        <dbReference type="Proteomes" id="UP000619260"/>
    </source>
</evidence>
<protein>
    <submittedName>
        <fullName evidence="2">Uncharacterized protein</fullName>
    </submittedName>
</protein>
<keyword evidence="3" id="KW-1185">Reference proteome</keyword>
<feature type="transmembrane region" description="Helical" evidence="1">
    <location>
        <begin position="35"/>
        <end position="52"/>
    </location>
</feature>
<proteinExistence type="predicted"/>
<feature type="transmembrane region" description="Helical" evidence="1">
    <location>
        <begin position="12"/>
        <end position="29"/>
    </location>
</feature>
<keyword evidence="1" id="KW-0472">Membrane</keyword>
<dbReference type="EMBL" id="BOPF01000008">
    <property type="protein sequence ID" value="GIJ45873.1"/>
    <property type="molecule type" value="Genomic_DNA"/>
</dbReference>
<organism evidence="2 3">
    <name type="scientific">Virgisporangium aliadipatigenens</name>
    <dbReference type="NCBI Taxonomy" id="741659"/>
    <lineage>
        <taxon>Bacteria</taxon>
        <taxon>Bacillati</taxon>
        <taxon>Actinomycetota</taxon>
        <taxon>Actinomycetes</taxon>
        <taxon>Micromonosporales</taxon>
        <taxon>Micromonosporaceae</taxon>
        <taxon>Virgisporangium</taxon>
    </lineage>
</organism>
<feature type="transmembrane region" description="Helical" evidence="1">
    <location>
        <begin position="73"/>
        <end position="90"/>
    </location>
</feature>
<comment type="caution">
    <text evidence="2">The sequence shown here is derived from an EMBL/GenBank/DDBJ whole genome shotgun (WGS) entry which is preliminary data.</text>
</comment>
<evidence type="ECO:0000313" key="2">
    <source>
        <dbReference type="EMBL" id="GIJ45873.1"/>
    </source>
</evidence>